<reference evidence="1" key="1">
    <citation type="submission" date="2022-12" db="EMBL/GenBank/DDBJ databases">
        <title>Draft genome assemblies for two species of Escallonia (Escalloniales).</title>
        <authorList>
            <person name="Chanderbali A."/>
            <person name="Dervinis C."/>
            <person name="Anghel I."/>
            <person name="Soltis D."/>
            <person name="Soltis P."/>
            <person name="Zapata F."/>
        </authorList>
    </citation>
    <scope>NUCLEOTIDE SEQUENCE</scope>
    <source>
        <strain evidence="1">UCBG92.1500</strain>
        <tissue evidence="1">Leaf</tissue>
    </source>
</reference>
<comment type="caution">
    <text evidence="1">The sequence shown here is derived from an EMBL/GenBank/DDBJ whole genome shotgun (WGS) entry which is preliminary data.</text>
</comment>
<dbReference type="EMBL" id="JAVXUO010000912">
    <property type="protein sequence ID" value="KAK2988108.1"/>
    <property type="molecule type" value="Genomic_DNA"/>
</dbReference>
<dbReference type="Proteomes" id="UP001187471">
    <property type="component" value="Unassembled WGS sequence"/>
</dbReference>
<dbReference type="AlphaFoldDB" id="A0AA88UNX6"/>
<protein>
    <submittedName>
        <fullName evidence="1">Uncharacterized protein</fullName>
    </submittedName>
</protein>
<proteinExistence type="predicted"/>
<evidence type="ECO:0000313" key="2">
    <source>
        <dbReference type="Proteomes" id="UP001187471"/>
    </source>
</evidence>
<organism evidence="1 2">
    <name type="scientific">Escallonia rubra</name>
    <dbReference type="NCBI Taxonomy" id="112253"/>
    <lineage>
        <taxon>Eukaryota</taxon>
        <taxon>Viridiplantae</taxon>
        <taxon>Streptophyta</taxon>
        <taxon>Embryophyta</taxon>
        <taxon>Tracheophyta</taxon>
        <taxon>Spermatophyta</taxon>
        <taxon>Magnoliopsida</taxon>
        <taxon>eudicotyledons</taxon>
        <taxon>Gunneridae</taxon>
        <taxon>Pentapetalae</taxon>
        <taxon>asterids</taxon>
        <taxon>campanulids</taxon>
        <taxon>Escalloniales</taxon>
        <taxon>Escalloniaceae</taxon>
        <taxon>Escallonia</taxon>
    </lineage>
</organism>
<keyword evidence="2" id="KW-1185">Reference proteome</keyword>
<accession>A0AA88UNX6</accession>
<sequence length="80" mass="8710">MGILTAALVIPSKLKPSSLTQQQSSLFLHRRRRPKKNLSIVPLLSSSLPDLLHSPSLLPQISSKFMKPPGKVINGSIVTN</sequence>
<evidence type="ECO:0000313" key="1">
    <source>
        <dbReference type="EMBL" id="KAK2988108.1"/>
    </source>
</evidence>
<gene>
    <name evidence="1" type="ORF">RJ640_029968</name>
</gene>
<name>A0AA88UNX6_9ASTE</name>